<dbReference type="GO" id="GO:0043111">
    <property type="term" value="P:replication fork arrest"/>
    <property type="evidence" value="ECO:0007669"/>
    <property type="project" value="TreeGrafter"/>
</dbReference>
<protein>
    <recommendedName>
        <fullName evidence="5">Timeless N-terminal domain-containing protein</fullName>
    </recommendedName>
</protein>
<dbReference type="PANTHER" id="PTHR22940">
    <property type="entry name" value="TIMEOUT/TIMELESS-2"/>
    <property type="match status" value="1"/>
</dbReference>
<feature type="region of interest" description="Disordered" evidence="4">
    <location>
        <begin position="88"/>
        <end position="107"/>
    </location>
</feature>
<evidence type="ECO:0000256" key="1">
    <source>
        <dbReference type="ARBA" id="ARBA00004123"/>
    </source>
</evidence>
<dbReference type="EnsemblMetazoa" id="Aqu2.1.12464_001">
    <property type="protein sequence ID" value="Aqu2.1.12464_001"/>
    <property type="gene ID" value="Aqu2.1.12464"/>
</dbReference>
<evidence type="ECO:0000256" key="2">
    <source>
        <dbReference type="ARBA" id="ARBA00023242"/>
    </source>
</evidence>
<evidence type="ECO:0000259" key="5">
    <source>
        <dbReference type="Pfam" id="PF04821"/>
    </source>
</evidence>
<dbReference type="PANTHER" id="PTHR22940:SF4">
    <property type="entry name" value="PROTEIN TIMELESS HOMOLOG"/>
    <property type="match status" value="1"/>
</dbReference>
<keyword evidence="3" id="KW-0131">Cell cycle</keyword>
<dbReference type="InParanoid" id="A0A1X7TDN5"/>
<sequence length="203" mass="22661">MSSELVATYSALGTKDGDQYYKGPECLACVKDLIRALRYDDDLCGVRRHLGKARILQKATDLQPVSIVDDKVFLQFVKVLDPKKGERAEVEGPEVEQTTSSSTMKQLSIGESLQRTRSWDINDPKSQAVHQKVGEMIALDFQTLSIVDDRGFASLVKLLEPRYVLPSRRYISGGVLPQIYDGIAKEVTKELDSIISFSFTTDI</sequence>
<organism evidence="6">
    <name type="scientific">Amphimedon queenslandica</name>
    <name type="common">Sponge</name>
    <dbReference type="NCBI Taxonomy" id="400682"/>
    <lineage>
        <taxon>Eukaryota</taxon>
        <taxon>Metazoa</taxon>
        <taxon>Porifera</taxon>
        <taxon>Demospongiae</taxon>
        <taxon>Heteroscleromorpha</taxon>
        <taxon>Haplosclerida</taxon>
        <taxon>Niphatidae</taxon>
        <taxon>Amphimedon</taxon>
    </lineage>
</organism>
<evidence type="ECO:0000256" key="3">
    <source>
        <dbReference type="ARBA" id="ARBA00023306"/>
    </source>
</evidence>
<dbReference type="GO" id="GO:0003677">
    <property type="term" value="F:DNA binding"/>
    <property type="evidence" value="ECO:0007669"/>
    <property type="project" value="TreeGrafter"/>
</dbReference>
<dbReference type="InterPro" id="IPR006906">
    <property type="entry name" value="Timeless_N"/>
</dbReference>
<keyword evidence="2" id="KW-0539">Nucleus</keyword>
<dbReference type="SUPFAM" id="SSF140996">
    <property type="entry name" value="Hermes dimerisation domain"/>
    <property type="match status" value="1"/>
</dbReference>
<evidence type="ECO:0000313" key="6">
    <source>
        <dbReference type="EnsemblMetazoa" id="Aqu2.1.12464_001"/>
    </source>
</evidence>
<feature type="domain" description="Timeless N-terminal" evidence="5">
    <location>
        <begin position="19"/>
        <end position="58"/>
    </location>
</feature>
<comment type="subcellular location">
    <subcellularLocation>
        <location evidence="1">Nucleus</location>
    </subcellularLocation>
</comment>
<dbReference type="GO" id="GO:0031298">
    <property type="term" value="C:replication fork protection complex"/>
    <property type="evidence" value="ECO:0007669"/>
    <property type="project" value="TreeGrafter"/>
</dbReference>
<dbReference type="Pfam" id="PF04821">
    <property type="entry name" value="TIMELESS"/>
    <property type="match status" value="1"/>
</dbReference>
<feature type="compositionally biased region" description="Polar residues" evidence="4">
    <location>
        <begin position="96"/>
        <end position="107"/>
    </location>
</feature>
<dbReference type="GO" id="GO:0000076">
    <property type="term" value="P:DNA replication checkpoint signaling"/>
    <property type="evidence" value="ECO:0007669"/>
    <property type="project" value="TreeGrafter"/>
</dbReference>
<name>A0A1X7TDN5_AMPQE</name>
<dbReference type="STRING" id="400682.A0A1X7TDN5"/>
<dbReference type="InterPro" id="IPR044998">
    <property type="entry name" value="Timeless"/>
</dbReference>
<evidence type="ECO:0000256" key="4">
    <source>
        <dbReference type="SAM" id="MobiDB-lite"/>
    </source>
</evidence>
<reference evidence="6" key="1">
    <citation type="submission" date="2017-05" db="UniProtKB">
        <authorList>
            <consortium name="EnsemblMetazoa"/>
        </authorList>
    </citation>
    <scope>IDENTIFICATION</scope>
</reference>
<dbReference type="GO" id="GO:0006281">
    <property type="term" value="P:DNA repair"/>
    <property type="evidence" value="ECO:0007669"/>
    <property type="project" value="TreeGrafter"/>
</dbReference>
<proteinExistence type="predicted"/>
<dbReference type="OrthoDB" id="310853at2759"/>
<accession>A0A1X7TDN5</accession>
<dbReference type="eggNOG" id="KOG1121">
    <property type="taxonomic scope" value="Eukaryota"/>
</dbReference>
<dbReference type="AlphaFoldDB" id="A0A1X7TDN5"/>